<name>A0ABQ3I8A9_9BACT</name>
<evidence type="ECO:0000313" key="3">
    <source>
        <dbReference type="Proteomes" id="UP000658258"/>
    </source>
</evidence>
<feature type="signal peptide" evidence="1">
    <location>
        <begin position="1"/>
        <end position="22"/>
    </location>
</feature>
<dbReference type="InterPro" id="IPR013783">
    <property type="entry name" value="Ig-like_fold"/>
</dbReference>
<evidence type="ECO:0000256" key="1">
    <source>
        <dbReference type="SAM" id="SignalP"/>
    </source>
</evidence>
<comment type="caution">
    <text evidence="2">The sequence shown here is derived from an EMBL/GenBank/DDBJ whole genome shotgun (WGS) entry which is preliminary data.</text>
</comment>
<evidence type="ECO:0000313" key="2">
    <source>
        <dbReference type="EMBL" id="GHE67337.1"/>
    </source>
</evidence>
<proteinExistence type="predicted"/>
<sequence length="242" mass="24881">MKNLIRAIMALAVTSLTLTSCGDDEDDAVAIAISAPAEITLGAGFQQTLAIDATGSGLASATVTISKEGTNVLTDELTLSGDEADLDFSFTINETGDYTAVVTVTDGSGATQSANIALTIACMPTPDHVVASKISFVAEVPSFTTGSVGVVGQFTDWGNNPDVSLTKVGESDCYCGTVETTIADGGFKLRLDGTWDKVEKTSDCQEILNGENRTTTAVAGDTVAVVVAEWRNSDQFGGGCGN</sequence>
<organism evidence="2 3">
    <name type="scientific">Roseivirga thermotolerans</name>
    <dbReference type="NCBI Taxonomy" id="1758176"/>
    <lineage>
        <taxon>Bacteria</taxon>
        <taxon>Pseudomonadati</taxon>
        <taxon>Bacteroidota</taxon>
        <taxon>Cytophagia</taxon>
        <taxon>Cytophagales</taxon>
        <taxon>Roseivirgaceae</taxon>
        <taxon>Roseivirga</taxon>
    </lineage>
</organism>
<dbReference type="RefSeq" id="WP_189630456.1">
    <property type="nucleotide sequence ID" value="NZ_BNAG01000003.1"/>
</dbReference>
<dbReference type="PROSITE" id="PS51257">
    <property type="entry name" value="PROKAR_LIPOPROTEIN"/>
    <property type="match status" value="1"/>
</dbReference>
<keyword evidence="1" id="KW-0732">Signal</keyword>
<protein>
    <submittedName>
        <fullName evidence="2">Uncharacterized protein</fullName>
    </submittedName>
</protein>
<keyword evidence="3" id="KW-1185">Reference proteome</keyword>
<reference evidence="3" key="1">
    <citation type="journal article" date="2019" name="Int. J. Syst. Evol. Microbiol.">
        <title>The Global Catalogue of Microorganisms (GCM) 10K type strain sequencing project: providing services to taxonomists for standard genome sequencing and annotation.</title>
        <authorList>
            <consortium name="The Broad Institute Genomics Platform"/>
            <consortium name="The Broad Institute Genome Sequencing Center for Infectious Disease"/>
            <person name="Wu L."/>
            <person name="Ma J."/>
        </authorList>
    </citation>
    <scope>NUCLEOTIDE SEQUENCE [LARGE SCALE GENOMIC DNA]</scope>
    <source>
        <strain evidence="3">CGMCC 1.15111</strain>
    </source>
</reference>
<accession>A0ABQ3I8A9</accession>
<dbReference type="EMBL" id="BNAG01000003">
    <property type="protein sequence ID" value="GHE67337.1"/>
    <property type="molecule type" value="Genomic_DNA"/>
</dbReference>
<dbReference type="Gene3D" id="2.60.40.10">
    <property type="entry name" value="Immunoglobulins"/>
    <property type="match status" value="1"/>
</dbReference>
<feature type="chain" id="PRO_5047007331" evidence="1">
    <location>
        <begin position="23"/>
        <end position="242"/>
    </location>
</feature>
<gene>
    <name evidence="2" type="ORF">GCM10011340_23550</name>
</gene>
<dbReference type="Proteomes" id="UP000658258">
    <property type="component" value="Unassembled WGS sequence"/>
</dbReference>